<dbReference type="AlphaFoldDB" id="A0A194VSA9"/>
<dbReference type="GO" id="GO:0006882">
    <property type="term" value="P:intracellular zinc ion homeostasis"/>
    <property type="evidence" value="ECO:0007669"/>
    <property type="project" value="TreeGrafter"/>
</dbReference>
<dbReference type="PANTHER" id="PTHR20855:SF52">
    <property type="entry name" value="ADIPONECTIN RECEPTOR PROTEIN"/>
    <property type="match status" value="1"/>
</dbReference>
<dbReference type="OrthoDB" id="529367at2759"/>
<keyword evidence="6" id="KW-0479">Metal-binding</keyword>
<dbReference type="Pfam" id="PF03006">
    <property type="entry name" value="HlyIII"/>
    <property type="match status" value="2"/>
</dbReference>
<evidence type="ECO:0000256" key="5">
    <source>
        <dbReference type="ARBA" id="ARBA00023136"/>
    </source>
</evidence>
<dbReference type="PANTHER" id="PTHR20855">
    <property type="entry name" value="ADIPOR/PROGESTIN RECEPTOR-RELATED"/>
    <property type="match status" value="1"/>
</dbReference>
<evidence type="ECO:0000256" key="6">
    <source>
        <dbReference type="PIRSR" id="PIRSR604254-1"/>
    </source>
</evidence>
<dbReference type="GO" id="GO:0038023">
    <property type="term" value="F:signaling receptor activity"/>
    <property type="evidence" value="ECO:0007669"/>
    <property type="project" value="TreeGrafter"/>
</dbReference>
<proteinExistence type="inferred from homology"/>
<evidence type="ECO:0000256" key="2">
    <source>
        <dbReference type="ARBA" id="ARBA00007018"/>
    </source>
</evidence>
<evidence type="ECO:0000313" key="9">
    <source>
        <dbReference type="Proteomes" id="UP000078559"/>
    </source>
</evidence>
<keyword evidence="6" id="KW-0862">Zinc</keyword>
<feature type="transmembrane region" description="Helical" evidence="7">
    <location>
        <begin position="217"/>
        <end position="237"/>
    </location>
</feature>
<dbReference type="GO" id="GO:0016020">
    <property type="term" value="C:membrane"/>
    <property type="evidence" value="ECO:0007669"/>
    <property type="project" value="UniProtKB-SubCell"/>
</dbReference>
<dbReference type="InterPro" id="IPR004254">
    <property type="entry name" value="AdipoR/HlyIII-related"/>
</dbReference>
<dbReference type="Proteomes" id="UP000078559">
    <property type="component" value="Chromosome 3"/>
</dbReference>
<evidence type="ECO:0000256" key="4">
    <source>
        <dbReference type="ARBA" id="ARBA00022989"/>
    </source>
</evidence>
<feature type="transmembrane region" description="Helical" evidence="7">
    <location>
        <begin position="152"/>
        <end position="173"/>
    </location>
</feature>
<sequence>MTSPRLRVPTPAIVATAGEDYKLPEPIPSTLETTRQSSKPKLLSLDELPEWYQDSQHIRYGYRPVSGSVITSFLSWGYIHNETINIFSHLIPALGFAIAEWYLLQYLHSQYARVNIADDFIFAFFLFTAAACLGLSSTYHTLINHSRALEALWLRLDFVGIVLLTIGDFVSGIYMSGMPYYLIEGGFLCLGVIVFVTRFPESISPGTFDIYGSSHQIFHVLVAMATVTQLVGILAAFDYNYHRRIC</sequence>
<evidence type="ECO:0000256" key="1">
    <source>
        <dbReference type="ARBA" id="ARBA00004141"/>
    </source>
</evidence>
<dbReference type="GO" id="GO:0046872">
    <property type="term" value="F:metal ion binding"/>
    <property type="evidence" value="ECO:0007669"/>
    <property type="project" value="UniProtKB-KW"/>
</dbReference>
<feature type="binding site" evidence="6">
    <location>
        <position position="140"/>
    </location>
    <ligand>
        <name>Zn(2+)</name>
        <dbReference type="ChEBI" id="CHEBI:29105"/>
    </ligand>
</feature>
<organism evidence="8 9">
    <name type="scientific">Cytospora mali</name>
    <name type="common">Apple Valsa canker fungus</name>
    <name type="synonym">Valsa mali</name>
    <dbReference type="NCBI Taxonomy" id="578113"/>
    <lineage>
        <taxon>Eukaryota</taxon>
        <taxon>Fungi</taxon>
        <taxon>Dikarya</taxon>
        <taxon>Ascomycota</taxon>
        <taxon>Pezizomycotina</taxon>
        <taxon>Sordariomycetes</taxon>
        <taxon>Sordariomycetidae</taxon>
        <taxon>Diaporthales</taxon>
        <taxon>Cytosporaceae</taxon>
        <taxon>Cytospora</taxon>
    </lineage>
</organism>
<protein>
    <submittedName>
        <fullName evidence="8">ADIPOR-like receptor IZH2</fullName>
    </submittedName>
</protein>
<dbReference type="EMBL" id="CM003100">
    <property type="protein sequence ID" value="KUI67084.1"/>
    <property type="molecule type" value="Genomic_DNA"/>
</dbReference>
<comment type="subcellular location">
    <subcellularLocation>
        <location evidence="1">Membrane</location>
        <topology evidence="1">Multi-pass membrane protein</topology>
    </subcellularLocation>
</comment>
<keyword evidence="3 7" id="KW-0812">Transmembrane</keyword>
<name>A0A194VSA9_CYTMA</name>
<feature type="transmembrane region" description="Helical" evidence="7">
    <location>
        <begin position="116"/>
        <end position="140"/>
    </location>
</feature>
<dbReference type="SMR" id="A0A194VSA9"/>
<comment type="similarity">
    <text evidence="2">Belongs to the ADIPOR family.</text>
</comment>
<keyword evidence="9" id="KW-1185">Reference proteome</keyword>
<evidence type="ECO:0000313" key="8">
    <source>
        <dbReference type="EMBL" id="KUI67084.1"/>
    </source>
</evidence>
<keyword evidence="4 7" id="KW-1133">Transmembrane helix</keyword>
<feature type="transmembrane region" description="Helical" evidence="7">
    <location>
        <begin position="180"/>
        <end position="197"/>
    </location>
</feature>
<keyword evidence="5 7" id="KW-0472">Membrane</keyword>
<accession>A0A194VSA9</accession>
<gene>
    <name evidence="8" type="ORF">VM1G_02937</name>
</gene>
<evidence type="ECO:0000256" key="3">
    <source>
        <dbReference type="ARBA" id="ARBA00022692"/>
    </source>
</evidence>
<reference evidence="8" key="1">
    <citation type="submission" date="2014-12" db="EMBL/GenBank/DDBJ databases">
        <title>Genome Sequence of Valsa Canker Pathogens Uncovers a Specific Adaption of Colonization on Woody Bark.</title>
        <authorList>
            <person name="Yin Z."/>
            <person name="Liu H."/>
            <person name="Gao X."/>
            <person name="Li Z."/>
            <person name="Song N."/>
            <person name="Ke X."/>
            <person name="Dai Q."/>
            <person name="Wu Y."/>
            <person name="Sun Y."/>
            <person name="Xu J.-R."/>
            <person name="Kang Z.K."/>
            <person name="Wang L."/>
            <person name="Huang L."/>
        </authorList>
    </citation>
    <scope>NUCLEOTIDE SEQUENCE [LARGE SCALE GENOMIC DNA]</scope>
    <source>
        <strain evidence="8">03-8</strain>
    </source>
</reference>
<evidence type="ECO:0000256" key="7">
    <source>
        <dbReference type="SAM" id="Phobius"/>
    </source>
</evidence>